<evidence type="ECO:0000313" key="4">
    <source>
        <dbReference type="EMBL" id="MBD3689109.1"/>
    </source>
</evidence>
<dbReference type="Proteomes" id="UP000627538">
    <property type="component" value="Unassembled WGS sequence"/>
</dbReference>
<dbReference type="InterPro" id="IPR010994">
    <property type="entry name" value="RuvA_2-like"/>
</dbReference>
<dbReference type="Gene3D" id="1.10.150.320">
    <property type="entry name" value="Photosystem II 12 kDa extrinsic protein"/>
    <property type="match status" value="1"/>
</dbReference>
<dbReference type="SMART" id="SM00278">
    <property type="entry name" value="HhH1"/>
    <property type="match status" value="2"/>
</dbReference>
<sequence>MSAHRSRAARLGRFIRQGWEDRRASTPGGDAESQRWRWTPAPWSVAVLLAALVVVAIAAGLAHSTTPVSSPRTAPTVARSPSPASVSTPAGTPGAATDVLVVHVVGHVRTPGLVKLPDGARVADAVASAGGPTESADLSQINLARPLTDGEQLRVAGIGEEPLAPDQPGAPAGAASAGEGGAVNLNTADLAALETLPGIGPALAQRIIDHREENGRFTSVDDLTQVSGIGTKTLDRLRDKVCV</sequence>
<dbReference type="GO" id="GO:0015628">
    <property type="term" value="P:protein secretion by the type II secretion system"/>
    <property type="evidence" value="ECO:0007669"/>
    <property type="project" value="TreeGrafter"/>
</dbReference>
<proteinExistence type="predicted"/>
<dbReference type="RefSeq" id="WP_191071180.1">
    <property type="nucleotide sequence ID" value="NZ_CP060506.1"/>
</dbReference>
<feature type="region of interest" description="Disordered" evidence="1">
    <location>
        <begin position="64"/>
        <end position="92"/>
    </location>
</feature>
<feature type="domain" description="Helix-hairpin-helix DNA-binding motif class 1" evidence="3">
    <location>
        <begin position="221"/>
        <end position="240"/>
    </location>
</feature>
<accession>A0A8I0KVM9</accession>
<protein>
    <submittedName>
        <fullName evidence="4">ComEA family DNA-binding protein</fullName>
    </submittedName>
</protein>
<dbReference type="GO" id="GO:0015627">
    <property type="term" value="C:type II protein secretion system complex"/>
    <property type="evidence" value="ECO:0007669"/>
    <property type="project" value="TreeGrafter"/>
</dbReference>
<evidence type="ECO:0000256" key="2">
    <source>
        <dbReference type="SAM" id="Phobius"/>
    </source>
</evidence>
<dbReference type="SUPFAM" id="SSF47781">
    <property type="entry name" value="RuvA domain 2-like"/>
    <property type="match status" value="1"/>
</dbReference>
<name>A0A8I0KVM9_9ACTO</name>
<keyword evidence="2" id="KW-1133">Transmembrane helix</keyword>
<dbReference type="GO" id="GO:0006281">
    <property type="term" value="P:DNA repair"/>
    <property type="evidence" value="ECO:0007669"/>
    <property type="project" value="InterPro"/>
</dbReference>
<dbReference type="AlphaFoldDB" id="A0A8I0KVM9"/>
<dbReference type="InterPro" id="IPR004509">
    <property type="entry name" value="Competence_ComEA_HhH"/>
</dbReference>
<reference evidence="4 5" key="1">
    <citation type="submission" date="2020-08" db="EMBL/GenBank/DDBJ databases">
        <title>Winkia gen. nov., sp. nov., isolated from faeces of the Anser albifrons in China.</title>
        <authorList>
            <person name="Liu Q."/>
        </authorList>
    </citation>
    <scope>NUCLEOTIDE SEQUENCE [LARGE SCALE GENOMIC DNA]</scope>
    <source>
        <strain evidence="4 5">C62</strain>
    </source>
</reference>
<dbReference type="InterPro" id="IPR003583">
    <property type="entry name" value="Hlx-hairpin-Hlx_DNA-bd_motif"/>
</dbReference>
<feature type="transmembrane region" description="Helical" evidence="2">
    <location>
        <begin position="43"/>
        <end position="62"/>
    </location>
</feature>
<keyword evidence="4" id="KW-0238">DNA-binding</keyword>
<dbReference type="InterPro" id="IPR019554">
    <property type="entry name" value="Soluble_ligand-bd"/>
</dbReference>
<dbReference type="InterPro" id="IPR051675">
    <property type="entry name" value="Endo/Exo/Phosphatase_dom_1"/>
</dbReference>
<dbReference type="NCBIfam" id="TIGR00426">
    <property type="entry name" value="competence protein ComEA helix-hairpin-helix repeat region"/>
    <property type="match status" value="1"/>
</dbReference>
<feature type="compositionally biased region" description="Polar residues" evidence="1">
    <location>
        <begin position="64"/>
        <end position="73"/>
    </location>
</feature>
<comment type="caution">
    <text evidence="4">The sequence shown here is derived from an EMBL/GenBank/DDBJ whole genome shotgun (WGS) entry which is preliminary data.</text>
</comment>
<dbReference type="Pfam" id="PF12836">
    <property type="entry name" value="HHH_3"/>
    <property type="match status" value="1"/>
</dbReference>
<organism evidence="4 5">
    <name type="scientific">Nanchangia anserum</name>
    <dbReference type="NCBI Taxonomy" id="2692125"/>
    <lineage>
        <taxon>Bacteria</taxon>
        <taxon>Bacillati</taxon>
        <taxon>Actinomycetota</taxon>
        <taxon>Actinomycetes</taxon>
        <taxon>Actinomycetales</taxon>
        <taxon>Actinomycetaceae</taxon>
        <taxon>Nanchangia</taxon>
    </lineage>
</organism>
<evidence type="ECO:0000313" key="5">
    <source>
        <dbReference type="Proteomes" id="UP000627538"/>
    </source>
</evidence>
<keyword evidence="2" id="KW-0472">Membrane</keyword>
<gene>
    <name evidence="4" type="ORF">H8R10_02520</name>
</gene>
<dbReference type="Gene3D" id="3.10.560.10">
    <property type="entry name" value="Outer membrane lipoprotein wza domain like"/>
    <property type="match status" value="1"/>
</dbReference>
<dbReference type="EMBL" id="JACRUO010000001">
    <property type="protein sequence ID" value="MBD3689109.1"/>
    <property type="molecule type" value="Genomic_DNA"/>
</dbReference>
<dbReference type="Pfam" id="PF10531">
    <property type="entry name" value="SLBB"/>
    <property type="match status" value="1"/>
</dbReference>
<evidence type="ECO:0000256" key="1">
    <source>
        <dbReference type="SAM" id="MobiDB-lite"/>
    </source>
</evidence>
<dbReference type="GO" id="GO:0003677">
    <property type="term" value="F:DNA binding"/>
    <property type="evidence" value="ECO:0007669"/>
    <property type="project" value="UniProtKB-KW"/>
</dbReference>
<dbReference type="PANTHER" id="PTHR21180:SF32">
    <property type="entry name" value="ENDONUCLEASE_EXONUCLEASE_PHOSPHATASE FAMILY DOMAIN-CONTAINING PROTEIN 1"/>
    <property type="match status" value="1"/>
</dbReference>
<keyword evidence="5" id="KW-1185">Reference proteome</keyword>
<evidence type="ECO:0000259" key="3">
    <source>
        <dbReference type="SMART" id="SM00278"/>
    </source>
</evidence>
<keyword evidence="2" id="KW-0812">Transmembrane</keyword>
<dbReference type="PANTHER" id="PTHR21180">
    <property type="entry name" value="ENDONUCLEASE/EXONUCLEASE/PHOSPHATASE FAMILY DOMAIN-CONTAINING PROTEIN 1"/>
    <property type="match status" value="1"/>
</dbReference>
<feature type="domain" description="Helix-hairpin-helix DNA-binding motif class 1" evidence="3">
    <location>
        <begin position="191"/>
        <end position="210"/>
    </location>
</feature>